<evidence type="ECO:0000256" key="2">
    <source>
        <dbReference type="ARBA" id="ARBA00012255"/>
    </source>
</evidence>
<feature type="active site" evidence="4">
    <location>
        <position position="162"/>
    </location>
</feature>
<name>A0A7G2CH83_9TRYP</name>
<reference evidence="7 8" key="1">
    <citation type="submission" date="2020-08" db="EMBL/GenBank/DDBJ databases">
        <authorList>
            <person name="Newling K."/>
            <person name="Davey J."/>
            <person name="Forrester S."/>
        </authorList>
    </citation>
    <scope>NUCLEOTIDE SEQUENCE [LARGE SCALE GENOMIC DNA]</scope>
    <source>
        <strain evidence="8">Crithidia deanei Carvalho (ATCC PRA-265)</strain>
    </source>
</reference>
<comment type="similarity">
    <text evidence="1">Belongs to the poly(ADP-ribose) glycohydrolase family.</text>
</comment>
<evidence type="ECO:0000256" key="4">
    <source>
        <dbReference type="PIRSR" id="PIRSR607724-1"/>
    </source>
</evidence>
<dbReference type="EC" id="3.2.1.143" evidence="2"/>
<dbReference type="GO" id="GO:1990966">
    <property type="term" value="P:ATP generation from poly-ADP-D-ribose"/>
    <property type="evidence" value="ECO:0007669"/>
    <property type="project" value="TreeGrafter"/>
</dbReference>
<dbReference type="Pfam" id="PF20811">
    <property type="entry name" value="PARG_cat_N"/>
    <property type="match status" value="1"/>
</dbReference>
<organism evidence="7 8">
    <name type="scientific">Angomonas deanei</name>
    <dbReference type="NCBI Taxonomy" id="59799"/>
    <lineage>
        <taxon>Eukaryota</taxon>
        <taxon>Discoba</taxon>
        <taxon>Euglenozoa</taxon>
        <taxon>Kinetoplastea</taxon>
        <taxon>Metakinetoplastina</taxon>
        <taxon>Trypanosomatida</taxon>
        <taxon>Trypanosomatidae</taxon>
        <taxon>Strigomonadinae</taxon>
        <taxon>Angomonas</taxon>
    </lineage>
</organism>
<dbReference type="GO" id="GO:0004649">
    <property type="term" value="F:poly(ADP-ribose) glycohydrolase activity"/>
    <property type="evidence" value="ECO:0007669"/>
    <property type="project" value="UniProtKB-EC"/>
</dbReference>
<dbReference type="PANTHER" id="PTHR12837">
    <property type="entry name" value="POLY ADP-RIBOSE GLYCOHYDROLASE"/>
    <property type="match status" value="1"/>
</dbReference>
<evidence type="ECO:0000313" key="8">
    <source>
        <dbReference type="Proteomes" id="UP000515908"/>
    </source>
</evidence>
<evidence type="ECO:0000256" key="3">
    <source>
        <dbReference type="ARBA" id="ARBA00022801"/>
    </source>
</evidence>
<keyword evidence="8" id="KW-1185">Reference proteome</keyword>
<dbReference type="GO" id="GO:0006282">
    <property type="term" value="P:regulation of DNA repair"/>
    <property type="evidence" value="ECO:0007669"/>
    <property type="project" value="InterPro"/>
</dbReference>
<dbReference type="Proteomes" id="UP000515908">
    <property type="component" value="Chromosome 13"/>
</dbReference>
<dbReference type="InterPro" id="IPR048362">
    <property type="entry name" value="PARG_helical"/>
</dbReference>
<dbReference type="InterPro" id="IPR007724">
    <property type="entry name" value="Poly_GlycHdrlase"/>
</dbReference>
<evidence type="ECO:0000259" key="5">
    <source>
        <dbReference type="Pfam" id="PF05028"/>
    </source>
</evidence>
<evidence type="ECO:0000256" key="1">
    <source>
        <dbReference type="ARBA" id="ARBA00009545"/>
    </source>
</evidence>
<dbReference type="GO" id="GO:0005634">
    <property type="term" value="C:nucleus"/>
    <property type="evidence" value="ECO:0007669"/>
    <property type="project" value="TreeGrafter"/>
</dbReference>
<accession>A0A7G2CH83</accession>
<feature type="domain" description="PARG helical" evidence="6">
    <location>
        <begin position="18"/>
        <end position="110"/>
    </location>
</feature>
<evidence type="ECO:0000259" key="6">
    <source>
        <dbReference type="Pfam" id="PF20811"/>
    </source>
</evidence>
<feature type="active site" evidence="4">
    <location>
        <position position="180"/>
    </location>
</feature>
<dbReference type="PANTHER" id="PTHR12837:SF0">
    <property type="entry name" value="POLY(ADP-RIBOSE) GLYCOHYDROLASE"/>
    <property type="match status" value="1"/>
</dbReference>
<keyword evidence="3 7" id="KW-0378">Hydrolase</keyword>
<feature type="domain" description="PARG catalytic Macro" evidence="5">
    <location>
        <begin position="144"/>
        <end position="327"/>
    </location>
</feature>
<sequence>MKELSTTQFYATFVIPFLDAALRFYDLFEVDAHDCESFCDVWVNREKGVFSKDQILSILGNAFFCSFAVREEVYEDDLPSIGYDEIHTGDARVLVTKLRLLFDYVTETVCPTAANTPERMEVYRCELASLPPPHDSNDTVQPPVMHQLGESIDDQQSMIRLDFANAWIGGGALADGCVQEEITFAQCCGLNTLRWNQRPLKEEESVVVKGYAQYGVVEKGTYGFNISYGGCIAGGKIMGGALAVVDAADFRFHPASDQYSTAFIRRELQKLLSALLHPSVEDITRVAGGNWGCGIFGGDYELKFLIQWLACCISKKQLHYFPFDNECFEEFNSTLCALVESGCTVKELEEFLLVSEIPETRSVWDSFVTFFAEARQAKLLNAEDDESD</sequence>
<dbReference type="Pfam" id="PF05028">
    <property type="entry name" value="PARG_cat_C"/>
    <property type="match status" value="1"/>
</dbReference>
<gene>
    <name evidence="7" type="ORF">ADEAN_000660900</name>
</gene>
<dbReference type="EMBL" id="LR877157">
    <property type="protein sequence ID" value="CAD2219116.1"/>
    <property type="molecule type" value="Genomic_DNA"/>
</dbReference>
<feature type="active site" evidence="4">
    <location>
        <position position="181"/>
    </location>
</feature>
<dbReference type="GO" id="GO:0005737">
    <property type="term" value="C:cytoplasm"/>
    <property type="evidence" value="ECO:0007669"/>
    <property type="project" value="TreeGrafter"/>
</dbReference>
<protein>
    <recommendedName>
        <fullName evidence="2">poly(ADP-ribose) glycohydrolase</fullName>
        <ecNumber evidence="2">3.2.1.143</ecNumber>
    </recommendedName>
</protein>
<dbReference type="GO" id="GO:0009225">
    <property type="term" value="P:nucleotide-sugar metabolic process"/>
    <property type="evidence" value="ECO:0007669"/>
    <property type="project" value="TreeGrafter"/>
</dbReference>
<dbReference type="VEuPathDB" id="TriTrypDB:ADEAN_000660900"/>
<proteinExistence type="inferred from homology"/>
<evidence type="ECO:0000313" key="7">
    <source>
        <dbReference type="EMBL" id="CAD2219116.1"/>
    </source>
</evidence>
<dbReference type="InterPro" id="IPR046372">
    <property type="entry name" value="PARG_cat_C"/>
</dbReference>
<dbReference type="GO" id="GO:0005975">
    <property type="term" value="P:carbohydrate metabolic process"/>
    <property type="evidence" value="ECO:0007669"/>
    <property type="project" value="InterPro"/>
</dbReference>
<dbReference type="AlphaFoldDB" id="A0A7G2CH83"/>